<reference evidence="1" key="1">
    <citation type="submission" date="2018-07" db="EMBL/GenBank/DDBJ databases">
        <authorList>
            <consortium name="PulseNet: The National Subtyping Network for Foodborne Disease Surveillance"/>
            <person name="Tarr C.L."/>
            <person name="Trees E."/>
            <person name="Katz L.S."/>
            <person name="Carleton-Romer H.A."/>
            <person name="Stroika S."/>
            <person name="Kucerova Z."/>
            <person name="Roache K.F."/>
            <person name="Sabol A.L."/>
            <person name="Besser J."/>
            <person name="Gerner-Smidt P."/>
        </authorList>
    </citation>
    <scope>NUCLEOTIDE SEQUENCE</scope>
    <source>
        <strain evidence="1">PNUSAS044948</strain>
    </source>
</reference>
<dbReference type="AlphaFoldDB" id="A0A5V5CQI1"/>
<proteinExistence type="predicted"/>
<gene>
    <name evidence="1" type="ORF">DSA09_25720</name>
</gene>
<protein>
    <submittedName>
        <fullName evidence="1">Zygote formation protein zyg1</fullName>
    </submittedName>
</protein>
<dbReference type="EMBL" id="AAGFSO010000040">
    <property type="protein sequence ID" value="EBN4403364.1"/>
    <property type="molecule type" value="Genomic_DNA"/>
</dbReference>
<accession>A0A5V5CQI1</accession>
<comment type="caution">
    <text evidence="1">The sequence shown here is derived from an EMBL/GenBank/DDBJ whole genome shotgun (WGS) entry which is preliminary data.</text>
</comment>
<evidence type="ECO:0000313" key="1">
    <source>
        <dbReference type="EMBL" id="EBN4403364.1"/>
    </source>
</evidence>
<name>A0A5V5CQI1_SALER</name>
<sequence>MMDILNSIDRKISSFVDAGGTSLGNFQLLKHSDTKLKALQANGDEEESVKFRLNQTGNIFYAMTGDKLEQETKELFDSVTVLFAAMTKAMSDKGYSLFNYDQWSRLITGSGYFVEVQKFQKNLSIKSGSLAVDTQVVQQLLPGLTTGSSLEIAKNVLNAINGEFSASKEDEKSKFGHLLFICEELFGAPSVTVRLFFASKESHKTLTSSPCHKSTSTSFEQLQEGNTFLFVSPDTIAKYASKFGQHPEEYTNLVENLKKLLDS</sequence>
<organism evidence="1">
    <name type="scientific">Salmonella enterica</name>
    <name type="common">Salmonella choleraesuis</name>
    <dbReference type="NCBI Taxonomy" id="28901"/>
    <lineage>
        <taxon>Bacteria</taxon>
        <taxon>Pseudomonadati</taxon>
        <taxon>Pseudomonadota</taxon>
        <taxon>Gammaproteobacteria</taxon>
        <taxon>Enterobacterales</taxon>
        <taxon>Enterobacteriaceae</taxon>
        <taxon>Salmonella</taxon>
    </lineage>
</organism>